<sequence>MTRRTTGRLADGREILWYDVDGSPPRDVPADERDLPHTATSSQMRQDVLTGEWVALASHRQTRTFMPPADECPLCPSREGRHTEVPTPDYQVVAFENRFPSFSTRVEGIEPVEDQATMPARGSLRPRPEEEHDQERIDGIEQLRAGVGRCEVVCFSSDHDGSFATLTQQQARLVVDAWADRTHDLSQIPEVEQVFPFENHGAEIGVTLQHPHGQIYAYPFVPARAQRELDSARAYADRTGRSLFGDIVERELADEVRVIASNEHWVAFVPYAARWPMEVHFFPRVQRPDLPSLTSAERDAFAEVYLDVLGRFDRLYSTPMPYIAAWHQAPVRQDRDLAWLHLELYSTRRGEGKLKYLAGSESGMGAFVGDVLPEQQAEQLKEAGA</sequence>
<feature type="binding site" evidence="11">
    <location>
        <position position="72"/>
    </location>
    <ligand>
        <name>Zn(2+)</name>
        <dbReference type="ChEBI" id="CHEBI:29105"/>
    </ligand>
</feature>
<dbReference type="GO" id="GO:0008270">
    <property type="term" value="F:zinc ion binding"/>
    <property type="evidence" value="ECO:0007669"/>
    <property type="project" value="InterPro"/>
</dbReference>
<dbReference type="Gene3D" id="3.30.428.10">
    <property type="entry name" value="HIT-like"/>
    <property type="match status" value="2"/>
</dbReference>
<comment type="caution">
    <text evidence="15">The sequence shown here is derived from an EMBL/GenBank/DDBJ whole genome shotgun (WGS) entry which is preliminary data.</text>
</comment>
<evidence type="ECO:0000313" key="15">
    <source>
        <dbReference type="EMBL" id="KNX39035.1"/>
    </source>
</evidence>
<feature type="binding site" evidence="11">
    <location>
        <position position="159"/>
    </location>
    <ligand>
        <name>Zn(2+)</name>
        <dbReference type="ChEBI" id="CHEBI:29105"/>
    </ligand>
</feature>
<dbReference type="PATRIC" id="fig|1631356.3.peg.4207"/>
<dbReference type="STRING" id="1631356.VV01_20915"/>
<keyword evidence="6 11" id="KW-0862">Zinc</keyword>
<dbReference type="PANTHER" id="PTHR11943">
    <property type="entry name" value="GALACTOSE-1-PHOSPHATE URIDYLYLTRANSFERASE"/>
    <property type="match status" value="1"/>
</dbReference>
<evidence type="ECO:0000256" key="10">
    <source>
        <dbReference type="PIRSR" id="PIRSR000808-1"/>
    </source>
</evidence>
<feature type="domain" description="Galactose-1-phosphate uridyl transferase C-terminal" evidence="14">
    <location>
        <begin position="229"/>
        <end position="381"/>
    </location>
</feature>
<dbReference type="SUPFAM" id="SSF54197">
    <property type="entry name" value="HIT-like"/>
    <property type="match status" value="2"/>
</dbReference>
<dbReference type="PANTHER" id="PTHR11943:SF1">
    <property type="entry name" value="GALACTOSE-1-PHOSPHATE URIDYLYLTRANSFERASE"/>
    <property type="match status" value="1"/>
</dbReference>
<dbReference type="EMBL" id="LAIR01000002">
    <property type="protein sequence ID" value="KNX39035.1"/>
    <property type="molecule type" value="Genomic_DNA"/>
</dbReference>
<dbReference type="InterPro" id="IPR005849">
    <property type="entry name" value="GalP_Utransf_N"/>
</dbReference>
<comment type="similarity">
    <text evidence="1">Belongs to the galactose-1-phosphate uridylyltransferase type 1 family.</text>
</comment>
<evidence type="ECO:0000256" key="6">
    <source>
        <dbReference type="ARBA" id="ARBA00022833"/>
    </source>
</evidence>
<reference evidence="16" key="1">
    <citation type="submission" date="2015-03" db="EMBL/GenBank/DDBJ databases">
        <title>Luteipulveratus halotolerans sp. nov., a novel actinobacterium (Dermacoccaceae) from Sarawak, Malaysia.</title>
        <authorList>
            <person name="Juboi H."/>
            <person name="Basik A."/>
            <person name="Shamsul S.S."/>
            <person name="Arnold P."/>
            <person name="Schmitt E.K."/>
            <person name="Sanglier J.-J."/>
            <person name="Yeo T."/>
        </authorList>
    </citation>
    <scope>NUCLEOTIDE SEQUENCE [LARGE SCALE GENOMIC DNA]</scope>
    <source>
        <strain evidence="16">C296001</strain>
    </source>
</reference>
<feature type="binding site" evidence="11">
    <location>
        <position position="75"/>
    </location>
    <ligand>
        <name>Zn(2+)</name>
        <dbReference type="ChEBI" id="CHEBI:29105"/>
    </ligand>
</feature>
<dbReference type="Pfam" id="PF01087">
    <property type="entry name" value="GalP_UDP_transf"/>
    <property type="match status" value="1"/>
</dbReference>
<organism evidence="15 16">
    <name type="scientific">Luteipulveratus halotolerans</name>
    <dbReference type="NCBI Taxonomy" id="1631356"/>
    <lineage>
        <taxon>Bacteria</taxon>
        <taxon>Bacillati</taxon>
        <taxon>Actinomycetota</taxon>
        <taxon>Actinomycetes</taxon>
        <taxon>Micrococcales</taxon>
        <taxon>Dermacoccaceae</taxon>
        <taxon>Luteipulveratus</taxon>
    </lineage>
</organism>
<dbReference type="PIRSF" id="PIRSF000808">
    <property type="entry name" value="GalT"/>
    <property type="match status" value="1"/>
</dbReference>
<protein>
    <recommendedName>
        <fullName evidence="2 9">Galactose-1-phosphate uridylyltransferase</fullName>
        <ecNumber evidence="9">2.7.7.12</ecNumber>
    </recommendedName>
</protein>
<dbReference type="RefSeq" id="WP_050671581.1">
    <property type="nucleotide sequence ID" value="NZ_LAIR01000002.1"/>
</dbReference>
<evidence type="ECO:0000256" key="3">
    <source>
        <dbReference type="ARBA" id="ARBA00022679"/>
    </source>
</evidence>
<keyword evidence="4 15" id="KW-0548">Nucleotidyltransferase</keyword>
<dbReference type="InterPro" id="IPR005850">
    <property type="entry name" value="GalP_Utransf_C"/>
</dbReference>
<dbReference type="Pfam" id="PF02744">
    <property type="entry name" value="GalP_UDP_tr_C"/>
    <property type="match status" value="1"/>
</dbReference>
<evidence type="ECO:0000256" key="12">
    <source>
        <dbReference type="SAM" id="MobiDB-lite"/>
    </source>
</evidence>
<dbReference type="EC" id="2.7.7.12" evidence="9"/>
<feature type="domain" description="Galactose-1-phosphate uridyl transferase N-terminal" evidence="13">
    <location>
        <begin position="40"/>
        <end position="222"/>
    </location>
</feature>
<dbReference type="NCBIfam" id="TIGR00209">
    <property type="entry name" value="galT_1"/>
    <property type="match status" value="1"/>
</dbReference>
<evidence type="ECO:0000256" key="7">
    <source>
        <dbReference type="ARBA" id="ARBA00023144"/>
    </source>
</evidence>
<keyword evidence="3 15" id="KW-0808">Transferase</keyword>
<evidence type="ECO:0000256" key="11">
    <source>
        <dbReference type="PIRSR" id="PIRSR000808-3"/>
    </source>
</evidence>
<dbReference type="OrthoDB" id="9769064at2"/>
<dbReference type="GO" id="GO:0005737">
    <property type="term" value="C:cytoplasm"/>
    <property type="evidence" value="ECO:0007669"/>
    <property type="project" value="TreeGrafter"/>
</dbReference>
<dbReference type="GO" id="GO:0033499">
    <property type="term" value="P:galactose catabolic process via UDP-galactose, Leloir pathway"/>
    <property type="evidence" value="ECO:0007669"/>
    <property type="project" value="TreeGrafter"/>
</dbReference>
<keyword evidence="5 11" id="KW-0479">Metal-binding</keyword>
<evidence type="ECO:0000256" key="5">
    <source>
        <dbReference type="ARBA" id="ARBA00022723"/>
    </source>
</evidence>
<dbReference type="InterPro" id="IPR036265">
    <property type="entry name" value="HIT-like_sf"/>
</dbReference>
<evidence type="ECO:0000256" key="1">
    <source>
        <dbReference type="ARBA" id="ARBA00010951"/>
    </source>
</evidence>
<dbReference type="GO" id="GO:0008108">
    <property type="term" value="F:UDP-glucose:hexose-1-phosphate uridylyltransferase activity"/>
    <property type="evidence" value="ECO:0007669"/>
    <property type="project" value="UniProtKB-UniRule"/>
</dbReference>
<keyword evidence="16" id="KW-1185">Reference proteome</keyword>
<dbReference type="UniPathway" id="UPA00214"/>
<feature type="binding site" evidence="11">
    <location>
        <position position="210"/>
    </location>
    <ligand>
        <name>Zn(2+)</name>
        <dbReference type="ChEBI" id="CHEBI:29105"/>
    </ligand>
</feature>
<dbReference type="InterPro" id="IPR001937">
    <property type="entry name" value="GalP_UDPtransf1"/>
</dbReference>
<feature type="active site" description="Tele-UMP-histidine intermediate" evidence="10">
    <location>
        <position position="212"/>
    </location>
</feature>
<evidence type="ECO:0000259" key="14">
    <source>
        <dbReference type="Pfam" id="PF02744"/>
    </source>
</evidence>
<feature type="region of interest" description="Disordered" evidence="12">
    <location>
        <begin position="20"/>
        <end position="45"/>
    </location>
</feature>
<dbReference type="Proteomes" id="UP000037397">
    <property type="component" value="Unassembled WGS sequence"/>
</dbReference>
<keyword evidence="8" id="KW-0119">Carbohydrate metabolism</keyword>
<evidence type="ECO:0000259" key="13">
    <source>
        <dbReference type="Pfam" id="PF01087"/>
    </source>
</evidence>
<evidence type="ECO:0000256" key="2">
    <source>
        <dbReference type="ARBA" id="ARBA00016340"/>
    </source>
</evidence>
<evidence type="ECO:0000256" key="9">
    <source>
        <dbReference type="NCBIfam" id="TIGR00209"/>
    </source>
</evidence>
<feature type="region of interest" description="Disordered" evidence="12">
    <location>
        <begin position="114"/>
        <end position="135"/>
    </location>
</feature>
<dbReference type="AlphaFoldDB" id="A0A0L6CN17"/>
<proteinExistence type="inferred from homology"/>
<evidence type="ECO:0000256" key="8">
    <source>
        <dbReference type="ARBA" id="ARBA00023277"/>
    </source>
</evidence>
<evidence type="ECO:0000313" key="16">
    <source>
        <dbReference type="Proteomes" id="UP000037397"/>
    </source>
</evidence>
<name>A0A0L6CN17_9MICO</name>
<gene>
    <name evidence="15" type="ORF">VV01_20915</name>
</gene>
<evidence type="ECO:0000256" key="4">
    <source>
        <dbReference type="ARBA" id="ARBA00022695"/>
    </source>
</evidence>
<keyword evidence="7" id="KW-0299">Galactose metabolism</keyword>
<accession>A0A0L6CN17</accession>
<feature type="compositionally biased region" description="Basic and acidic residues" evidence="12">
    <location>
        <begin position="126"/>
        <end position="135"/>
    </location>
</feature>
<comment type="cofactor">
    <cofactor evidence="11">
        <name>Zn(2+)</name>
        <dbReference type="ChEBI" id="CHEBI:29105"/>
    </cofactor>
    <text evidence="11">Binds 1 zinc ion per subunit.</text>
</comment>